<reference evidence="8 9" key="1">
    <citation type="submission" date="2016-02" db="EMBL/GenBank/DDBJ databases">
        <title>Biosynthesis of antibiotic leucinostatins and their inhibition on Phytophthora in bio-control Purpureocillium lilacinum.</title>
        <authorList>
            <person name="Wang G."/>
            <person name="Liu Z."/>
            <person name="Lin R."/>
            <person name="Li E."/>
            <person name="Mao Z."/>
            <person name="Ling J."/>
            <person name="Yin W."/>
            <person name="Xie B."/>
        </authorList>
    </citation>
    <scope>NUCLEOTIDE SEQUENCE [LARGE SCALE GENOMIC DNA]</scope>
    <source>
        <strain evidence="7">PLBJ-1</strain>
        <strain evidence="8">PLFJ-1</strain>
    </source>
</reference>
<feature type="compositionally biased region" description="Basic and acidic residues" evidence="5">
    <location>
        <begin position="980"/>
        <end position="998"/>
    </location>
</feature>
<evidence type="ECO:0000256" key="4">
    <source>
        <dbReference type="RuleBase" id="RU003465"/>
    </source>
</evidence>
<evidence type="ECO:0000256" key="1">
    <source>
        <dbReference type="ARBA" id="ARBA00022723"/>
    </source>
</evidence>
<dbReference type="GO" id="GO:0046872">
    <property type="term" value="F:metal ion binding"/>
    <property type="evidence" value="ECO:0007669"/>
    <property type="project" value="UniProtKB-KW"/>
</dbReference>
<proteinExistence type="inferred from homology"/>
<comment type="caution">
    <text evidence="8">The sequence shown here is derived from an EMBL/GenBank/DDBJ whole genome shotgun (WGS) entry which is preliminary data.</text>
</comment>
<feature type="region of interest" description="Disordered" evidence="5">
    <location>
        <begin position="609"/>
        <end position="668"/>
    </location>
</feature>
<organism evidence="8 9">
    <name type="scientific">Purpureocillium lilacinum</name>
    <name type="common">Paecilomyces lilacinus</name>
    <dbReference type="NCBI Taxonomy" id="33203"/>
    <lineage>
        <taxon>Eukaryota</taxon>
        <taxon>Fungi</taxon>
        <taxon>Dikarya</taxon>
        <taxon>Ascomycota</taxon>
        <taxon>Pezizomycotina</taxon>
        <taxon>Sordariomycetes</taxon>
        <taxon>Hypocreomycetidae</taxon>
        <taxon>Hypocreales</taxon>
        <taxon>Ophiocordycipitaceae</taxon>
        <taxon>Purpureocillium</taxon>
    </lineage>
</organism>
<dbReference type="Pfam" id="PF00481">
    <property type="entry name" value="PP2C"/>
    <property type="match status" value="1"/>
</dbReference>
<dbReference type="InterPro" id="IPR036457">
    <property type="entry name" value="PPM-type-like_dom_sf"/>
</dbReference>
<dbReference type="GeneID" id="28889027"/>
<dbReference type="Proteomes" id="UP000078340">
    <property type="component" value="Unassembled WGS sequence"/>
</dbReference>
<name>A0A179HFN7_PURLI</name>
<dbReference type="EMBL" id="LSBH01000004">
    <property type="protein sequence ID" value="OAQ80158.1"/>
    <property type="molecule type" value="Genomic_DNA"/>
</dbReference>
<dbReference type="PROSITE" id="PS01032">
    <property type="entry name" value="PPM_1"/>
    <property type="match status" value="1"/>
</dbReference>
<feature type="compositionally biased region" description="Basic and acidic residues" evidence="5">
    <location>
        <begin position="628"/>
        <end position="653"/>
    </location>
</feature>
<evidence type="ECO:0000313" key="7">
    <source>
        <dbReference type="EMBL" id="OAQ80158.1"/>
    </source>
</evidence>
<dbReference type="CDD" id="cd00143">
    <property type="entry name" value="PP2Cc"/>
    <property type="match status" value="1"/>
</dbReference>
<feature type="domain" description="PPM-type phosphatase" evidence="6">
    <location>
        <begin position="519"/>
        <end position="963"/>
    </location>
</feature>
<protein>
    <submittedName>
        <fullName evidence="8">Protein phosphatase 2c</fullName>
    </submittedName>
</protein>
<dbReference type="STRING" id="33203.A0A179HFN7"/>
<dbReference type="InterPro" id="IPR001932">
    <property type="entry name" value="PPM-type_phosphatase-like_dom"/>
</dbReference>
<dbReference type="EMBL" id="LSBI01000006">
    <property type="protein sequence ID" value="OAQ88438.1"/>
    <property type="molecule type" value="Genomic_DNA"/>
</dbReference>
<evidence type="ECO:0000256" key="3">
    <source>
        <dbReference type="ARBA" id="ARBA00022912"/>
    </source>
</evidence>
<dbReference type="PANTHER" id="PTHR13832:SF589">
    <property type="entry name" value="[PYRUVATE DEHYDROGENASE [ACETYL-TRANSFERRING]]-PHOSPHATASE 2, MITOCHONDRIAL"/>
    <property type="match status" value="1"/>
</dbReference>
<comment type="similarity">
    <text evidence="4">Belongs to the PP2C family.</text>
</comment>
<feature type="region of interest" description="Disordered" evidence="5">
    <location>
        <begin position="969"/>
        <end position="998"/>
    </location>
</feature>
<dbReference type="PROSITE" id="PS51746">
    <property type="entry name" value="PPM_2"/>
    <property type="match status" value="1"/>
</dbReference>
<dbReference type="InterPro" id="IPR015655">
    <property type="entry name" value="PP2C"/>
</dbReference>
<evidence type="ECO:0000256" key="2">
    <source>
        <dbReference type="ARBA" id="ARBA00022801"/>
    </source>
</evidence>
<dbReference type="Gene3D" id="3.60.40.10">
    <property type="entry name" value="PPM-type phosphatase domain"/>
    <property type="match status" value="2"/>
</dbReference>
<evidence type="ECO:0000256" key="5">
    <source>
        <dbReference type="SAM" id="MobiDB-lite"/>
    </source>
</evidence>
<dbReference type="InterPro" id="IPR000222">
    <property type="entry name" value="PP2C_BS"/>
</dbReference>
<gene>
    <name evidence="7" type="ORF">VFPBJ_05743</name>
    <name evidence="8" type="ORF">VFPFJ_06903</name>
</gene>
<sequence length="998" mass="108730">MVYDSSVRQRQWAEFVRHVRDAANMSESDLMEYLDRGIVSFSRLFPGLYEMLWRRFPAVYNAVHISATTGVSFRSCTRDPRGPGPSHMMKRSDGVHARKPGTVAARGGDKCSALLDMGKLKPSVYVCNDINFGPPCVWIDAPPGQCVDYPKPFRAEVSSLRPNWAAGPCKLYDDLSCDGPMVDVNRTVAFFEPLKPGNWNDRGRSLRCEGAAQKHERKQQGLGSKLDSPMVGCQIVNRLMIHFKMGDSGTYDRITGSLGNANFLLATAPDANSETKKAISIQEAFDAPEVALKDIDLIRISSTQESAIFRWHWRMGGLTLTAKCADSDDKVVWDKYANYVTEKMGRNSDEGTKVVWEAKILLADWHERGEASSQRAGTLRRGQPASDDAAALQVGEFATRRTLASSHPAAAARRTQRVGRSPAQIVVFSGPRHFARTHTQAHAPPAARQCFHTYFVTHLPSSSLHPDAHNSAGPGHKLPRDASMPHTPDPGSSPAVALPNMPGRDLTVVRIPLRRAKHHFGSHSARGSRPYNEDADQAGIISVPAFAKRAPMSVRKKPGEATPASSASGDPQIFYFGVFDGHGGSQCAHFLRDELHGYIEEAARDFGLQSSLRKKKPGRDQNGSATARAKETTKGRALDSVDMKGPEEVKKDMQIPNHDNGSVSDVKHGKPLASAESEPAEVQDIAKAVQLERDLVKEYATTIGGYFRRFNPEHFATQDEPGDKSPISAESSIAYAFLRADLDFVSAQARKVDPDDSDMPVNDDEILGAPHATPSGHNIGGTTRFKGGSTASVALISTPTPAPFWHPGAQSTLLVAHVGDSRILLCDTATGLPQPLTSDHHPTTPTESRRLRRYAPAGSMVTGDSFGEERIAGLANSRAFGDIRSKRIGVSAEPEITRVDMGPAQYSFLVLMSDGVSGTLSDQEIVDVVKEAKTPDEGARRVVDYATEVSRDGDNATCQVVRLGGWERRSEGGLGSLGTKEIRDIRRAEAQDPRRGKR</sequence>
<dbReference type="KEGG" id="plj:28889027"/>
<evidence type="ECO:0000313" key="8">
    <source>
        <dbReference type="EMBL" id="OAQ88438.1"/>
    </source>
</evidence>
<dbReference type="PANTHER" id="PTHR13832">
    <property type="entry name" value="PROTEIN PHOSPHATASE 2C"/>
    <property type="match status" value="1"/>
</dbReference>
<accession>A0A179HFN7</accession>
<dbReference type="SUPFAM" id="SSF81606">
    <property type="entry name" value="PP2C-like"/>
    <property type="match status" value="1"/>
</dbReference>
<dbReference type="Proteomes" id="UP000078240">
    <property type="component" value="Unassembled WGS sequence"/>
</dbReference>
<keyword evidence="1" id="KW-0479">Metal-binding</keyword>
<evidence type="ECO:0000313" key="9">
    <source>
        <dbReference type="Proteomes" id="UP000078340"/>
    </source>
</evidence>
<feature type="region of interest" description="Disordered" evidence="5">
    <location>
        <begin position="465"/>
        <end position="501"/>
    </location>
</feature>
<keyword evidence="3 4" id="KW-0904">Protein phosphatase</keyword>
<dbReference type="SMART" id="SM00332">
    <property type="entry name" value="PP2Cc"/>
    <property type="match status" value="1"/>
</dbReference>
<dbReference type="GO" id="GO:0004722">
    <property type="term" value="F:protein serine/threonine phosphatase activity"/>
    <property type="evidence" value="ECO:0007669"/>
    <property type="project" value="InterPro"/>
</dbReference>
<dbReference type="AlphaFoldDB" id="A0A179HFN7"/>
<evidence type="ECO:0000259" key="6">
    <source>
        <dbReference type="PROSITE" id="PS51746"/>
    </source>
</evidence>
<keyword evidence="2 4" id="KW-0378">Hydrolase</keyword>